<sequence>MFQEFYDHCKRNEYWQSNQKILLAVSGGVDSMVLLELMQIAAQKDHLELAVAHIDHQLRMESKAEADYLKSYCLKKEIPYYSKTWEELDKTKDTEARARKFRYDFFAEIMEQEEISLLLTAHHSDDQAETILMKLTRGSALPNLVGIRAKQSFGNGELIRPFLIFSKERLEQFAKESAIVYFEDSSNQSNTYMRNRFRHQVVPLLKKENPRFLQHMADFSEQITLADEIIQFVIEPKYNKWVIETTEGWLVQLSELKQEKRSVQTFFLVTLFQRTIVPIGVTISRMQIEQLLFLLDQPAPQLSMDFEQGWQVVKEYNTFRLQKNELAHEKQLFHLNSNDHIFLSENEWLGIETSERKLVPPEKIKDWSEFSLLISEQTLLPLTIRHRKDGDRISLTPNLTKRLNRLFIDQKIPNLIRERAWVILSADDKIIWVPKFANSYLSIPKETDKILYRLLYKIKE</sequence>
<evidence type="ECO:0000256" key="3">
    <source>
        <dbReference type="ARBA" id="ARBA00022598"/>
    </source>
</evidence>
<dbReference type="NCBIfam" id="TIGR02432">
    <property type="entry name" value="lysidine_TilS_N"/>
    <property type="match status" value="1"/>
</dbReference>
<dbReference type="EMBL" id="MIJZ01000018">
    <property type="protein sequence ID" value="OEG08641.1"/>
    <property type="molecule type" value="Genomic_DNA"/>
</dbReference>
<evidence type="ECO:0000256" key="1">
    <source>
        <dbReference type="ARBA" id="ARBA00004496"/>
    </source>
</evidence>
<dbReference type="Proteomes" id="UP000094068">
    <property type="component" value="Unassembled WGS sequence"/>
</dbReference>
<proteinExistence type="inferred from homology"/>
<dbReference type="OrthoDB" id="9807403at2"/>
<dbReference type="Pfam" id="PF11734">
    <property type="entry name" value="TilS_C"/>
    <property type="match status" value="1"/>
</dbReference>
<evidence type="ECO:0000256" key="5">
    <source>
        <dbReference type="ARBA" id="ARBA00022741"/>
    </source>
</evidence>
<dbReference type="GO" id="GO:0005737">
    <property type="term" value="C:cytoplasm"/>
    <property type="evidence" value="ECO:0007669"/>
    <property type="project" value="UniProtKB-SubCell"/>
</dbReference>
<comment type="function">
    <text evidence="8">Ligates lysine onto the cytidine present at position 34 of the AUA codon-specific tRNA(Ile) that contains the anticodon CAU, in an ATP-dependent manner. Cytidine is converted to lysidine, thus changing the amino acid specificity of the tRNA from methionine to isoleucine.</text>
</comment>
<dbReference type="InterPro" id="IPR014729">
    <property type="entry name" value="Rossmann-like_a/b/a_fold"/>
</dbReference>
<comment type="subcellular location">
    <subcellularLocation>
        <location evidence="1 8">Cytoplasm</location>
    </subcellularLocation>
</comment>
<protein>
    <recommendedName>
        <fullName evidence="8">tRNA(Ile)-lysidine synthase</fullName>
        <ecNumber evidence="8">6.3.4.19</ecNumber>
    </recommendedName>
    <alternativeName>
        <fullName evidence="8">tRNA(Ile)-2-lysyl-cytidine synthase</fullName>
    </alternativeName>
    <alternativeName>
        <fullName evidence="8">tRNA(Ile)-lysidine synthetase</fullName>
    </alternativeName>
</protein>
<keyword evidence="4 8" id="KW-0819">tRNA processing</keyword>
<dbReference type="CDD" id="cd01992">
    <property type="entry name" value="TilS_N"/>
    <property type="match status" value="1"/>
</dbReference>
<dbReference type="STRING" id="903984.BCR21_16120"/>
<dbReference type="SUPFAM" id="SSF52402">
    <property type="entry name" value="Adenine nucleotide alpha hydrolases-like"/>
    <property type="match status" value="1"/>
</dbReference>
<dbReference type="HAMAP" id="MF_01161">
    <property type="entry name" value="tRNA_Ile_lys_synt"/>
    <property type="match status" value="1"/>
</dbReference>
<comment type="catalytic activity">
    <reaction evidence="7 8">
        <text>cytidine(34) in tRNA(Ile2) + L-lysine + ATP = lysidine(34) in tRNA(Ile2) + AMP + diphosphate + H(+)</text>
        <dbReference type="Rhea" id="RHEA:43744"/>
        <dbReference type="Rhea" id="RHEA-COMP:10625"/>
        <dbReference type="Rhea" id="RHEA-COMP:10670"/>
        <dbReference type="ChEBI" id="CHEBI:15378"/>
        <dbReference type="ChEBI" id="CHEBI:30616"/>
        <dbReference type="ChEBI" id="CHEBI:32551"/>
        <dbReference type="ChEBI" id="CHEBI:33019"/>
        <dbReference type="ChEBI" id="CHEBI:82748"/>
        <dbReference type="ChEBI" id="CHEBI:83665"/>
        <dbReference type="ChEBI" id="CHEBI:456215"/>
        <dbReference type="EC" id="6.3.4.19"/>
    </reaction>
</comment>
<dbReference type="SMART" id="SM00977">
    <property type="entry name" value="TilS_C"/>
    <property type="match status" value="1"/>
</dbReference>
<accession>A0A1E5G7M3</accession>
<dbReference type="Pfam" id="PF01171">
    <property type="entry name" value="ATP_bind_3"/>
    <property type="match status" value="1"/>
</dbReference>
<comment type="similarity">
    <text evidence="8">Belongs to the tRNA(Ile)-lysidine synthase family.</text>
</comment>
<dbReference type="RefSeq" id="WP_069647550.1">
    <property type="nucleotide sequence ID" value="NZ_MIJZ01000018.1"/>
</dbReference>
<evidence type="ECO:0000256" key="2">
    <source>
        <dbReference type="ARBA" id="ARBA00022490"/>
    </source>
</evidence>
<comment type="caution">
    <text evidence="10">The sequence shown here is derived from an EMBL/GenBank/DDBJ whole genome shotgun (WGS) entry which is preliminary data.</text>
</comment>
<dbReference type="SUPFAM" id="SSF56037">
    <property type="entry name" value="PheT/TilS domain"/>
    <property type="match status" value="1"/>
</dbReference>
<dbReference type="GO" id="GO:0006400">
    <property type="term" value="P:tRNA modification"/>
    <property type="evidence" value="ECO:0007669"/>
    <property type="project" value="UniProtKB-UniRule"/>
</dbReference>
<dbReference type="AlphaFoldDB" id="A0A1E5G7M3"/>
<dbReference type="NCBIfam" id="TIGR02433">
    <property type="entry name" value="lysidine_TilS_C"/>
    <property type="match status" value="1"/>
</dbReference>
<comment type="domain">
    <text evidence="8">The N-terminal region contains the highly conserved SGGXDS motif, predicted to be a P-loop motif involved in ATP binding.</text>
</comment>
<feature type="binding site" evidence="8">
    <location>
        <begin position="26"/>
        <end position="31"/>
    </location>
    <ligand>
        <name>ATP</name>
        <dbReference type="ChEBI" id="CHEBI:30616"/>
    </ligand>
</feature>
<dbReference type="InterPro" id="IPR011063">
    <property type="entry name" value="TilS/TtcA_N"/>
</dbReference>
<feature type="domain" description="Lysidine-tRNA(Ile) synthetase C-terminal" evidence="9">
    <location>
        <begin position="382"/>
        <end position="456"/>
    </location>
</feature>
<evidence type="ECO:0000256" key="8">
    <source>
        <dbReference type="HAMAP-Rule" id="MF_01161"/>
    </source>
</evidence>
<evidence type="ECO:0000256" key="6">
    <source>
        <dbReference type="ARBA" id="ARBA00022840"/>
    </source>
</evidence>
<dbReference type="PANTHER" id="PTHR43033">
    <property type="entry name" value="TRNA(ILE)-LYSIDINE SYNTHASE-RELATED"/>
    <property type="match status" value="1"/>
</dbReference>
<keyword evidence="11" id="KW-1185">Reference proteome</keyword>
<dbReference type="PANTHER" id="PTHR43033:SF1">
    <property type="entry name" value="TRNA(ILE)-LYSIDINE SYNTHASE-RELATED"/>
    <property type="match status" value="1"/>
</dbReference>
<reference evidence="11" key="1">
    <citation type="submission" date="2016-09" db="EMBL/GenBank/DDBJ databases">
        <authorList>
            <person name="Gulvik C.A."/>
        </authorList>
    </citation>
    <scope>NUCLEOTIDE SEQUENCE [LARGE SCALE GENOMIC DNA]</scope>
    <source>
        <strain evidence="11">DSM 23328</strain>
    </source>
</reference>
<dbReference type="EC" id="6.3.4.19" evidence="8"/>
<evidence type="ECO:0000313" key="10">
    <source>
        <dbReference type="EMBL" id="OEG08641.1"/>
    </source>
</evidence>
<dbReference type="InterPro" id="IPR012796">
    <property type="entry name" value="Lysidine-tRNA-synth_C"/>
</dbReference>
<dbReference type="InterPro" id="IPR012795">
    <property type="entry name" value="tRNA_Ile_lys_synt_N"/>
</dbReference>
<organism evidence="10 11">
    <name type="scientific">Enterococcus ureasiticus</name>
    <dbReference type="NCBI Taxonomy" id="903984"/>
    <lineage>
        <taxon>Bacteria</taxon>
        <taxon>Bacillati</taxon>
        <taxon>Bacillota</taxon>
        <taxon>Bacilli</taxon>
        <taxon>Lactobacillales</taxon>
        <taxon>Enterococcaceae</taxon>
        <taxon>Enterococcus</taxon>
    </lineage>
</organism>
<gene>
    <name evidence="8" type="primary">tilS</name>
    <name evidence="10" type="ORF">BCR21_16120</name>
</gene>
<dbReference type="Gene3D" id="3.40.50.620">
    <property type="entry name" value="HUPs"/>
    <property type="match status" value="1"/>
</dbReference>
<evidence type="ECO:0000259" key="9">
    <source>
        <dbReference type="SMART" id="SM00977"/>
    </source>
</evidence>
<keyword evidence="6 8" id="KW-0067">ATP-binding</keyword>
<dbReference type="GO" id="GO:0032267">
    <property type="term" value="F:tRNA(Ile)-lysidine synthase activity"/>
    <property type="evidence" value="ECO:0007669"/>
    <property type="project" value="UniProtKB-EC"/>
</dbReference>
<name>A0A1E5G7M3_9ENTE</name>
<evidence type="ECO:0000256" key="4">
    <source>
        <dbReference type="ARBA" id="ARBA00022694"/>
    </source>
</evidence>
<dbReference type="InterPro" id="IPR012094">
    <property type="entry name" value="tRNA_Ile_lys_synt"/>
</dbReference>
<dbReference type="GO" id="GO:0005524">
    <property type="term" value="F:ATP binding"/>
    <property type="evidence" value="ECO:0007669"/>
    <property type="project" value="UniProtKB-UniRule"/>
</dbReference>
<keyword evidence="2 8" id="KW-0963">Cytoplasm</keyword>
<evidence type="ECO:0000313" key="11">
    <source>
        <dbReference type="Proteomes" id="UP000094068"/>
    </source>
</evidence>
<evidence type="ECO:0000256" key="7">
    <source>
        <dbReference type="ARBA" id="ARBA00048539"/>
    </source>
</evidence>
<keyword evidence="5 8" id="KW-0547">Nucleotide-binding</keyword>
<keyword evidence="3 8" id="KW-0436">Ligase</keyword>